<sequence>LLHDNARPHVDKPVKETLLALGWEVLPHPVYSPDIAPSDYHLFRSMQNALSGVHFRAFEEVRK</sequence>
<dbReference type="GO" id="GO:0003676">
    <property type="term" value="F:nucleic acid binding"/>
    <property type="evidence" value="ECO:0007669"/>
    <property type="project" value="InterPro"/>
</dbReference>
<organism evidence="2">
    <name type="scientific">Acromyrmex echinatior</name>
    <name type="common">Panamanian leafcutter ant</name>
    <name type="synonym">Acromyrmex octospinosus echinatior</name>
    <dbReference type="NCBI Taxonomy" id="103372"/>
    <lineage>
        <taxon>Eukaryota</taxon>
        <taxon>Metazoa</taxon>
        <taxon>Ecdysozoa</taxon>
        <taxon>Arthropoda</taxon>
        <taxon>Hexapoda</taxon>
        <taxon>Insecta</taxon>
        <taxon>Pterygota</taxon>
        <taxon>Neoptera</taxon>
        <taxon>Endopterygota</taxon>
        <taxon>Hymenoptera</taxon>
        <taxon>Apocrita</taxon>
        <taxon>Aculeata</taxon>
        <taxon>Formicoidea</taxon>
        <taxon>Formicidae</taxon>
        <taxon>Myrmicinae</taxon>
        <taxon>Acromyrmex</taxon>
    </lineage>
</organism>
<evidence type="ECO:0000313" key="1">
    <source>
        <dbReference type="EMBL" id="EGI63725.1"/>
    </source>
</evidence>
<protein>
    <submittedName>
        <fullName evidence="1">Mariner Mos1 transposase</fullName>
    </submittedName>
</protein>
<dbReference type="PANTHER" id="PTHR46060:SF1">
    <property type="entry name" value="MARINER MOS1 TRANSPOSASE-LIKE PROTEIN"/>
    <property type="match status" value="1"/>
</dbReference>
<dbReference type="OrthoDB" id="414982at2759"/>
<dbReference type="PANTHER" id="PTHR46060">
    <property type="entry name" value="MARINER MOS1 TRANSPOSASE-LIKE PROTEIN"/>
    <property type="match status" value="1"/>
</dbReference>
<gene>
    <name evidence="1" type="ORF">G5I_07877</name>
</gene>
<proteinExistence type="predicted"/>
<evidence type="ECO:0000313" key="2">
    <source>
        <dbReference type="Proteomes" id="UP000007755"/>
    </source>
</evidence>
<accession>F4WPZ6</accession>
<dbReference type="InterPro" id="IPR052709">
    <property type="entry name" value="Transposase-MT_Hybrid"/>
</dbReference>
<dbReference type="Proteomes" id="UP000007755">
    <property type="component" value="Unassembled WGS sequence"/>
</dbReference>
<dbReference type="Gene3D" id="3.30.420.10">
    <property type="entry name" value="Ribonuclease H-like superfamily/Ribonuclease H"/>
    <property type="match status" value="1"/>
</dbReference>
<feature type="non-terminal residue" evidence="1">
    <location>
        <position position="1"/>
    </location>
</feature>
<dbReference type="EMBL" id="GL888261">
    <property type="protein sequence ID" value="EGI63725.1"/>
    <property type="molecule type" value="Genomic_DNA"/>
</dbReference>
<dbReference type="InterPro" id="IPR036397">
    <property type="entry name" value="RNaseH_sf"/>
</dbReference>
<dbReference type="AlphaFoldDB" id="F4WPZ6"/>
<reference evidence="1" key="1">
    <citation type="submission" date="2011-02" db="EMBL/GenBank/DDBJ databases">
        <title>The genome of the leaf-cutting ant Acromyrmex echinatior suggests key adaptations to social evolution and fungus farming.</title>
        <authorList>
            <person name="Nygaard S."/>
            <person name="Zhang G."/>
        </authorList>
    </citation>
    <scope>NUCLEOTIDE SEQUENCE</scope>
</reference>
<dbReference type="InParanoid" id="F4WPZ6"/>
<keyword evidence="2" id="KW-1185">Reference proteome</keyword>
<name>F4WPZ6_ACREC</name>